<dbReference type="GO" id="GO:0016020">
    <property type="term" value="C:membrane"/>
    <property type="evidence" value="ECO:0007669"/>
    <property type="project" value="UniProtKB-SubCell"/>
</dbReference>
<name>A0A7R9IXZ9_TIMCA</name>
<keyword evidence="4" id="KW-0472">Membrane</keyword>
<evidence type="ECO:0000256" key="1">
    <source>
        <dbReference type="ARBA" id="ARBA00004141"/>
    </source>
</evidence>
<dbReference type="EMBL" id="OE179412">
    <property type="protein sequence ID" value="CAD7568730.1"/>
    <property type="molecule type" value="Genomic_DNA"/>
</dbReference>
<sequence>MGIRYDIKIKIKDLLDARNPPQCTVEPQKSRCLHNTRFGQLTVHGKQDDGLKAAQNIVEVKGVCKDKEVWRKLVMMEQTLEKLNFEPQSLHPQQSSSTQTSTLANYSTEASHAKYLVPLVLNQAGSLLYFLALAKTDLSLSVPVANSLTFVFTALTGIAIGEETPNKGIGKFALEEVNLHLRRGKGEDHLGKTTPSSLDRDSNLDLLVLSSRAQHD</sequence>
<dbReference type="Pfam" id="PF10639">
    <property type="entry name" value="TMEM234"/>
    <property type="match status" value="1"/>
</dbReference>
<evidence type="ECO:0000256" key="2">
    <source>
        <dbReference type="ARBA" id="ARBA00022692"/>
    </source>
</evidence>
<comment type="subcellular location">
    <subcellularLocation>
        <location evidence="1">Membrane</location>
        <topology evidence="1">Multi-pass membrane protein</topology>
    </subcellularLocation>
</comment>
<protein>
    <submittedName>
        <fullName evidence="5">(California timema) hypothetical protein</fullName>
    </submittedName>
</protein>
<keyword evidence="3" id="KW-1133">Transmembrane helix</keyword>
<accession>A0A7R9IXZ9</accession>
<evidence type="ECO:0000256" key="3">
    <source>
        <dbReference type="ARBA" id="ARBA00022989"/>
    </source>
</evidence>
<evidence type="ECO:0000256" key="4">
    <source>
        <dbReference type="ARBA" id="ARBA00023136"/>
    </source>
</evidence>
<proteinExistence type="predicted"/>
<dbReference type="InterPro" id="IPR018908">
    <property type="entry name" value="TMEM234"/>
</dbReference>
<dbReference type="PANTHER" id="PTHR28668">
    <property type="entry name" value="TRANSMEMBRANE PROTEIN 234"/>
    <property type="match status" value="1"/>
</dbReference>
<dbReference type="AlphaFoldDB" id="A0A7R9IXZ9"/>
<gene>
    <name evidence="5" type="ORF">TCMB3V08_LOCUS1485</name>
</gene>
<organism evidence="5">
    <name type="scientific">Timema californicum</name>
    <name type="common">California timema</name>
    <name type="synonym">Walking stick</name>
    <dbReference type="NCBI Taxonomy" id="61474"/>
    <lineage>
        <taxon>Eukaryota</taxon>
        <taxon>Metazoa</taxon>
        <taxon>Ecdysozoa</taxon>
        <taxon>Arthropoda</taxon>
        <taxon>Hexapoda</taxon>
        <taxon>Insecta</taxon>
        <taxon>Pterygota</taxon>
        <taxon>Neoptera</taxon>
        <taxon>Polyneoptera</taxon>
        <taxon>Phasmatodea</taxon>
        <taxon>Timematodea</taxon>
        <taxon>Timematoidea</taxon>
        <taxon>Timematidae</taxon>
        <taxon>Timema</taxon>
    </lineage>
</organism>
<evidence type="ECO:0000313" key="5">
    <source>
        <dbReference type="EMBL" id="CAD7568730.1"/>
    </source>
</evidence>
<keyword evidence="2" id="KW-0812">Transmembrane</keyword>
<dbReference type="PANTHER" id="PTHR28668:SF1">
    <property type="entry name" value="TRANSMEMBRANE PROTEIN 234"/>
    <property type="match status" value="1"/>
</dbReference>
<reference evidence="5" key="1">
    <citation type="submission" date="2020-11" db="EMBL/GenBank/DDBJ databases">
        <authorList>
            <person name="Tran Van P."/>
        </authorList>
    </citation>
    <scope>NUCLEOTIDE SEQUENCE</scope>
</reference>